<comment type="caution">
    <text evidence="9">The sequence shown here is derived from an EMBL/GenBank/DDBJ whole genome shotgun (WGS) entry which is preliminary data.</text>
</comment>
<evidence type="ECO:0000256" key="6">
    <source>
        <dbReference type="ARBA" id="ARBA00023136"/>
    </source>
</evidence>
<proteinExistence type="inferred from homology"/>
<evidence type="ECO:0000256" key="5">
    <source>
        <dbReference type="ARBA" id="ARBA00022989"/>
    </source>
</evidence>
<evidence type="ECO:0000313" key="9">
    <source>
        <dbReference type="EMBL" id="MBM7634453.1"/>
    </source>
</evidence>
<protein>
    <submittedName>
        <fullName evidence="9">Membrane associated rhomboid family serine protease</fullName>
    </submittedName>
</protein>
<keyword evidence="6 7" id="KW-0472">Membrane</keyword>
<feature type="transmembrane region" description="Helical" evidence="7">
    <location>
        <begin position="153"/>
        <end position="172"/>
    </location>
</feature>
<keyword evidence="4" id="KW-0378">Hydrolase</keyword>
<evidence type="ECO:0000256" key="7">
    <source>
        <dbReference type="SAM" id="Phobius"/>
    </source>
</evidence>
<feature type="transmembrane region" description="Helical" evidence="7">
    <location>
        <begin position="21"/>
        <end position="45"/>
    </location>
</feature>
<dbReference type="InterPro" id="IPR035952">
    <property type="entry name" value="Rhomboid-like_sf"/>
</dbReference>
<name>A0ABS2PHZ3_9BACL</name>
<dbReference type="Gene3D" id="1.20.1540.10">
    <property type="entry name" value="Rhomboid-like"/>
    <property type="match status" value="1"/>
</dbReference>
<evidence type="ECO:0000256" key="1">
    <source>
        <dbReference type="ARBA" id="ARBA00004141"/>
    </source>
</evidence>
<reference evidence="9 10" key="1">
    <citation type="submission" date="2021-01" db="EMBL/GenBank/DDBJ databases">
        <title>Genomic Encyclopedia of Type Strains, Phase IV (KMG-IV): sequencing the most valuable type-strain genomes for metagenomic binning, comparative biology and taxonomic classification.</title>
        <authorList>
            <person name="Goeker M."/>
        </authorList>
    </citation>
    <scope>NUCLEOTIDE SEQUENCE [LARGE SCALE GENOMIC DNA]</scope>
    <source>
        <strain evidence="9 10">DSM 25540</strain>
    </source>
</reference>
<keyword evidence="9" id="KW-0645">Protease</keyword>
<dbReference type="EMBL" id="JAFBEC010000012">
    <property type="protein sequence ID" value="MBM7634453.1"/>
    <property type="molecule type" value="Genomic_DNA"/>
</dbReference>
<dbReference type="PANTHER" id="PTHR43731:SF14">
    <property type="entry name" value="PRESENILIN-ASSOCIATED RHOMBOID-LIKE PROTEIN, MITOCHONDRIAL"/>
    <property type="match status" value="1"/>
</dbReference>
<keyword evidence="5 7" id="KW-1133">Transmembrane helix</keyword>
<evidence type="ECO:0000313" key="10">
    <source>
        <dbReference type="Proteomes" id="UP000741863"/>
    </source>
</evidence>
<dbReference type="SUPFAM" id="SSF144091">
    <property type="entry name" value="Rhomboid-like"/>
    <property type="match status" value="1"/>
</dbReference>
<dbReference type="GO" id="GO:0006508">
    <property type="term" value="P:proteolysis"/>
    <property type="evidence" value="ECO:0007669"/>
    <property type="project" value="UniProtKB-KW"/>
</dbReference>
<feature type="domain" description="Peptidase S54 rhomboid" evidence="8">
    <location>
        <begin position="60"/>
        <end position="195"/>
    </location>
</feature>
<dbReference type="RefSeq" id="WP_204699248.1">
    <property type="nucleotide sequence ID" value="NZ_JAFBEC010000012.1"/>
</dbReference>
<gene>
    <name evidence="9" type="ORF">JOD17_003559</name>
</gene>
<keyword evidence="3 7" id="KW-0812">Transmembrane</keyword>
<feature type="transmembrane region" description="Helical" evidence="7">
    <location>
        <begin position="65"/>
        <end position="89"/>
    </location>
</feature>
<accession>A0ABS2PHZ3</accession>
<evidence type="ECO:0000256" key="3">
    <source>
        <dbReference type="ARBA" id="ARBA00022692"/>
    </source>
</evidence>
<feature type="transmembrane region" description="Helical" evidence="7">
    <location>
        <begin position="178"/>
        <end position="197"/>
    </location>
</feature>
<feature type="transmembrane region" description="Helical" evidence="7">
    <location>
        <begin position="101"/>
        <end position="123"/>
    </location>
</feature>
<evidence type="ECO:0000259" key="8">
    <source>
        <dbReference type="Pfam" id="PF01694"/>
    </source>
</evidence>
<evidence type="ECO:0000256" key="4">
    <source>
        <dbReference type="ARBA" id="ARBA00022801"/>
    </source>
</evidence>
<comment type="similarity">
    <text evidence="2">Belongs to the peptidase S54 family.</text>
</comment>
<keyword evidence="10" id="KW-1185">Reference proteome</keyword>
<feature type="transmembrane region" description="Helical" evidence="7">
    <location>
        <begin position="129"/>
        <end position="146"/>
    </location>
</feature>
<evidence type="ECO:0000256" key="2">
    <source>
        <dbReference type="ARBA" id="ARBA00009045"/>
    </source>
</evidence>
<feature type="transmembrane region" description="Helical" evidence="7">
    <location>
        <begin position="236"/>
        <end position="256"/>
    </location>
</feature>
<sequence>MFVRNESFYTFRRNYPIVTTLIAIHIVLFFLAFLGQIGIFPPGIWIQHLGVGLNLAIAEGQWWRLITPIFLHADLMHMLFNSFALFLFGPPLEKMIGRTRFISFYLGTAVIANIVTFILQPLYYSHVGASGAIYGLLGMYVYMMIFRKELIDASSRQIVTVMVVIGVILTFLNPRINILAHIIGLVAGMALAAPFLIKARNFFTIPLVRPERSEGNDIGFDPNRWKKKRRMPIKGASIMNVVGIVFIILVVIGLLSNLV</sequence>
<dbReference type="InterPro" id="IPR050925">
    <property type="entry name" value="Rhomboid_protease_S54"/>
</dbReference>
<dbReference type="GO" id="GO:0008233">
    <property type="term" value="F:peptidase activity"/>
    <property type="evidence" value="ECO:0007669"/>
    <property type="project" value="UniProtKB-KW"/>
</dbReference>
<dbReference type="Pfam" id="PF01694">
    <property type="entry name" value="Rhomboid"/>
    <property type="match status" value="1"/>
</dbReference>
<dbReference type="Proteomes" id="UP000741863">
    <property type="component" value="Unassembled WGS sequence"/>
</dbReference>
<dbReference type="InterPro" id="IPR022764">
    <property type="entry name" value="Peptidase_S54_rhomboid_dom"/>
</dbReference>
<comment type="subcellular location">
    <subcellularLocation>
        <location evidence="1">Membrane</location>
        <topology evidence="1">Multi-pass membrane protein</topology>
    </subcellularLocation>
</comment>
<organism evidence="9 10">
    <name type="scientific">Geomicrobium sediminis</name>
    <dbReference type="NCBI Taxonomy" id="1347788"/>
    <lineage>
        <taxon>Bacteria</taxon>
        <taxon>Bacillati</taxon>
        <taxon>Bacillota</taxon>
        <taxon>Bacilli</taxon>
        <taxon>Bacillales</taxon>
        <taxon>Geomicrobium</taxon>
    </lineage>
</organism>
<dbReference type="PANTHER" id="PTHR43731">
    <property type="entry name" value="RHOMBOID PROTEASE"/>
    <property type="match status" value="1"/>
</dbReference>